<dbReference type="Proteomes" id="UP000059680">
    <property type="component" value="Chromosome 9"/>
</dbReference>
<reference evidence="3" key="1">
    <citation type="journal article" date="2005" name="Nature">
        <title>The map-based sequence of the rice genome.</title>
        <authorList>
            <consortium name="International rice genome sequencing project (IRGSP)"/>
            <person name="Matsumoto T."/>
            <person name="Wu J."/>
            <person name="Kanamori H."/>
            <person name="Katayose Y."/>
            <person name="Fujisawa M."/>
            <person name="Namiki N."/>
            <person name="Mizuno H."/>
            <person name="Yamamoto K."/>
            <person name="Antonio B.A."/>
            <person name="Baba T."/>
            <person name="Sakata K."/>
            <person name="Nagamura Y."/>
            <person name="Aoki H."/>
            <person name="Arikawa K."/>
            <person name="Arita K."/>
            <person name="Bito T."/>
            <person name="Chiden Y."/>
            <person name="Fujitsuka N."/>
            <person name="Fukunaka R."/>
            <person name="Hamada M."/>
            <person name="Harada C."/>
            <person name="Hayashi A."/>
            <person name="Hijishita S."/>
            <person name="Honda M."/>
            <person name="Hosokawa S."/>
            <person name="Ichikawa Y."/>
            <person name="Idonuma A."/>
            <person name="Iijima M."/>
            <person name="Ikeda M."/>
            <person name="Ikeno M."/>
            <person name="Ito K."/>
            <person name="Ito S."/>
            <person name="Ito T."/>
            <person name="Ito Y."/>
            <person name="Ito Y."/>
            <person name="Iwabuchi A."/>
            <person name="Kamiya K."/>
            <person name="Karasawa W."/>
            <person name="Kurita K."/>
            <person name="Katagiri S."/>
            <person name="Kikuta A."/>
            <person name="Kobayashi H."/>
            <person name="Kobayashi N."/>
            <person name="Machita K."/>
            <person name="Maehara T."/>
            <person name="Masukawa M."/>
            <person name="Mizubayashi T."/>
            <person name="Mukai Y."/>
            <person name="Nagasaki H."/>
            <person name="Nagata Y."/>
            <person name="Naito S."/>
            <person name="Nakashima M."/>
            <person name="Nakama Y."/>
            <person name="Nakamichi Y."/>
            <person name="Nakamura M."/>
            <person name="Meguro A."/>
            <person name="Negishi M."/>
            <person name="Ohta I."/>
            <person name="Ohta T."/>
            <person name="Okamoto M."/>
            <person name="Ono N."/>
            <person name="Saji S."/>
            <person name="Sakaguchi M."/>
            <person name="Sakai K."/>
            <person name="Shibata M."/>
            <person name="Shimokawa T."/>
            <person name="Song J."/>
            <person name="Takazaki Y."/>
            <person name="Terasawa K."/>
            <person name="Tsugane M."/>
            <person name="Tsuji K."/>
            <person name="Ueda S."/>
            <person name="Waki K."/>
            <person name="Yamagata H."/>
            <person name="Yamamoto M."/>
            <person name="Yamamoto S."/>
            <person name="Yamane H."/>
            <person name="Yoshiki S."/>
            <person name="Yoshihara R."/>
            <person name="Yukawa K."/>
            <person name="Zhong H."/>
            <person name="Yano M."/>
            <person name="Yuan Q."/>
            <person name="Ouyang S."/>
            <person name="Liu J."/>
            <person name="Jones K.M."/>
            <person name="Gansberger K."/>
            <person name="Moffat K."/>
            <person name="Hill J."/>
            <person name="Bera J."/>
            <person name="Fadrosh D."/>
            <person name="Jin S."/>
            <person name="Johri S."/>
            <person name="Kim M."/>
            <person name="Overton L."/>
            <person name="Reardon M."/>
            <person name="Tsitrin T."/>
            <person name="Vuong H."/>
            <person name="Weaver B."/>
            <person name="Ciecko A."/>
            <person name="Tallon L."/>
            <person name="Jackson J."/>
            <person name="Pai G."/>
            <person name="Aken S.V."/>
            <person name="Utterback T."/>
            <person name="Reidmuller S."/>
            <person name="Feldblyum T."/>
            <person name="Hsiao J."/>
            <person name="Zismann V."/>
            <person name="Iobst S."/>
            <person name="de Vazeille A.R."/>
            <person name="Buell C.R."/>
            <person name="Ying K."/>
            <person name="Li Y."/>
            <person name="Lu T."/>
            <person name="Huang Y."/>
            <person name="Zhao Q."/>
            <person name="Feng Q."/>
            <person name="Zhang L."/>
            <person name="Zhu J."/>
            <person name="Weng Q."/>
            <person name="Mu J."/>
            <person name="Lu Y."/>
            <person name="Fan D."/>
            <person name="Liu Y."/>
            <person name="Guan J."/>
            <person name="Zhang Y."/>
            <person name="Yu S."/>
            <person name="Liu X."/>
            <person name="Zhang Y."/>
            <person name="Hong G."/>
            <person name="Han B."/>
            <person name="Choisne N."/>
            <person name="Demange N."/>
            <person name="Orjeda G."/>
            <person name="Samain S."/>
            <person name="Cattolico L."/>
            <person name="Pelletier E."/>
            <person name="Couloux A."/>
            <person name="Segurens B."/>
            <person name="Wincker P."/>
            <person name="D'Hont A."/>
            <person name="Scarpelli C."/>
            <person name="Weissenbach J."/>
            <person name="Salanoubat M."/>
            <person name="Quetier F."/>
            <person name="Yu Y."/>
            <person name="Kim H.R."/>
            <person name="Rambo T."/>
            <person name="Currie J."/>
            <person name="Collura K."/>
            <person name="Luo M."/>
            <person name="Yang T."/>
            <person name="Ammiraju J.S.S."/>
            <person name="Engler F."/>
            <person name="Soderlund C."/>
            <person name="Wing R.A."/>
            <person name="Palmer L.E."/>
            <person name="de la Bastide M."/>
            <person name="Spiegel L."/>
            <person name="Nascimento L."/>
            <person name="Zutavern T."/>
            <person name="O'Shaughnessy A."/>
            <person name="Dike S."/>
            <person name="Dedhia N."/>
            <person name="Preston R."/>
            <person name="Balija V."/>
            <person name="McCombie W.R."/>
            <person name="Chow T."/>
            <person name="Chen H."/>
            <person name="Chung M."/>
            <person name="Chen C."/>
            <person name="Shaw J."/>
            <person name="Wu H."/>
            <person name="Hsiao K."/>
            <person name="Chao Y."/>
            <person name="Chu M."/>
            <person name="Cheng C."/>
            <person name="Hour A."/>
            <person name="Lee P."/>
            <person name="Lin S."/>
            <person name="Lin Y."/>
            <person name="Liou J."/>
            <person name="Liu S."/>
            <person name="Hsing Y."/>
            <person name="Raghuvanshi S."/>
            <person name="Mohanty A."/>
            <person name="Bharti A.K."/>
            <person name="Gaur A."/>
            <person name="Gupta V."/>
            <person name="Kumar D."/>
            <person name="Ravi V."/>
            <person name="Vij S."/>
            <person name="Kapur A."/>
            <person name="Khurana P."/>
            <person name="Khurana P."/>
            <person name="Khurana J.P."/>
            <person name="Tyagi A.K."/>
            <person name="Gaikwad K."/>
            <person name="Singh A."/>
            <person name="Dalal V."/>
            <person name="Srivastava S."/>
            <person name="Dixit A."/>
            <person name="Pal A.K."/>
            <person name="Ghazi I.A."/>
            <person name="Yadav M."/>
            <person name="Pandit A."/>
            <person name="Bhargava A."/>
            <person name="Sureshbabu K."/>
            <person name="Batra K."/>
            <person name="Sharma T.R."/>
            <person name="Mohapatra T."/>
            <person name="Singh N.K."/>
            <person name="Messing J."/>
            <person name="Nelson A.B."/>
            <person name="Fuks G."/>
            <person name="Kavchok S."/>
            <person name="Keizer G."/>
            <person name="Linton E."/>
            <person name="Llaca V."/>
            <person name="Song R."/>
            <person name="Tanyolac B."/>
            <person name="Young S."/>
            <person name="Ho-Il K."/>
            <person name="Hahn J.H."/>
            <person name="Sangsakoo G."/>
            <person name="Vanavichit A."/>
            <person name="de Mattos Luiz.A.T."/>
            <person name="Zimmer P.D."/>
            <person name="Malone G."/>
            <person name="Dellagostin O."/>
            <person name="de Oliveira A.C."/>
            <person name="Bevan M."/>
            <person name="Bancroft I."/>
            <person name="Minx P."/>
            <person name="Cordum H."/>
            <person name="Wilson R."/>
            <person name="Cheng Z."/>
            <person name="Jin W."/>
            <person name="Jiang J."/>
            <person name="Leong S.A."/>
            <person name="Iwama H."/>
            <person name="Gojobori T."/>
            <person name="Itoh T."/>
            <person name="Niimura Y."/>
            <person name="Fujii Y."/>
            <person name="Habara T."/>
            <person name="Sakai H."/>
            <person name="Sato Y."/>
            <person name="Wilson G."/>
            <person name="Kumar K."/>
            <person name="McCouch S."/>
            <person name="Juretic N."/>
            <person name="Hoen D."/>
            <person name="Wright S."/>
            <person name="Bruskiewich R."/>
            <person name="Bureau T."/>
            <person name="Miyao A."/>
            <person name="Hirochika H."/>
            <person name="Nishikawa T."/>
            <person name="Kadowaki K."/>
            <person name="Sugiura M."/>
            <person name="Burr B."/>
            <person name="Sasaki T."/>
        </authorList>
    </citation>
    <scope>NUCLEOTIDE SEQUENCE [LARGE SCALE GENOMIC DNA]</scope>
    <source>
        <strain evidence="3">cv. Nipponbare</strain>
    </source>
</reference>
<organism evidence="2 3">
    <name type="scientific">Oryza sativa subsp. japonica</name>
    <name type="common">Rice</name>
    <dbReference type="NCBI Taxonomy" id="39947"/>
    <lineage>
        <taxon>Eukaryota</taxon>
        <taxon>Viridiplantae</taxon>
        <taxon>Streptophyta</taxon>
        <taxon>Embryophyta</taxon>
        <taxon>Tracheophyta</taxon>
        <taxon>Spermatophyta</taxon>
        <taxon>Magnoliopsida</taxon>
        <taxon>Liliopsida</taxon>
        <taxon>Poales</taxon>
        <taxon>Poaceae</taxon>
        <taxon>BOP clade</taxon>
        <taxon>Oryzoideae</taxon>
        <taxon>Oryzeae</taxon>
        <taxon>Oryzinae</taxon>
        <taxon>Oryza</taxon>
        <taxon>Oryza sativa</taxon>
    </lineage>
</organism>
<dbReference type="EMBL" id="AP014965">
    <property type="protein sequence ID" value="BAT08576.1"/>
    <property type="molecule type" value="Genomic_DNA"/>
</dbReference>
<name>A0A0P0XNY0_ORYSJ</name>
<feature type="region of interest" description="Disordered" evidence="1">
    <location>
        <begin position="56"/>
        <end position="103"/>
    </location>
</feature>
<evidence type="ECO:0000256" key="1">
    <source>
        <dbReference type="SAM" id="MobiDB-lite"/>
    </source>
</evidence>
<sequence length="103" mass="11494">MVEPHWWPPRRWSRRCQDLWKRWHLAVQAGEEATPPRTTGVVLWPSIAVALANVSKKAHTTRPPESSPLPPCDLRPYVDLTDGVDSGVARSPPSFDGSSSRSL</sequence>
<accession>A0A0P0XNY0</accession>
<evidence type="ECO:0000313" key="2">
    <source>
        <dbReference type="EMBL" id="BAT08576.1"/>
    </source>
</evidence>
<dbReference type="PaxDb" id="39947-A0A0P0XNY0"/>
<dbReference type="AlphaFoldDB" id="A0A0P0XNY0"/>
<feature type="compositionally biased region" description="Low complexity" evidence="1">
    <location>
        <begin position="90"/>
        <end position="103"/>
    </location>
</feature>
<dbReference type="SMR" id="A0A0P0XNY0"/>
<keyword evidence="3" id="KW-1185">Reference proteome</keyword>
<dbReference type="InParanoid" id="A0A0P0XNY0"/>
<evidence type="ECO:0000313" key="3">
    <source>
        <dbReference type="Proteomes" id="UP000059680"/>
    </source>
</evidence>
<gene>
    <name evidence="2" type="ordered locus">Os09g0472801</name>
    <name evidence="2" type="ORF">OSNPB_090472801</name>
</gene>
<protein>
    <submittedName>
        <fullName evidence="2">Os09g0472801 protein</fullName>
    </submittedName>
</protein>
<reference evidence="2 3" key="2">
    <citation type="journal article" date="2013" name="Plant Cell Physiol.">
        <title>Rice Annotation Project Database (RAP-DB): an integrative and interactive database for rice genomics.</title>
        <authorList>
            <person name="Sakai H."/>
            <person name="Lee S.S."/>
            <person name="Tanaka T."/>
            <person name="Numa H."/>
            <person name="Kim J."/>
            <person name="Kawahara Y."/>
            <person name="Wakimoto H."/>
            <person name="Yang C.C."/>
            <person name="Iwamoto M."/>
            <person name="Abe T."/>
            <person name="Yamada Y."/>
            <person name="Muto A."/>
            <person name="Inokuchi H."/>
            <person name="Ikemura T."/>
            <person name="Matsumoto T."/>
            <person name="Sasaki T."/>
            <person name="Itoh T."/>
        </authorList>
    </citation>
    <scope>NUCLEOTIDE SEQUENCE [LARGE SCALE GENOMIC DNA]</scope>
    <source>
        <strain evidence="3">cv. Nipponbare</strain>
    </source>
</reference>
<reference evidence="2 3" key="3">
    <citation type="journal article" date="2013" name="Rice">
        <title>Improvement of the Oryza sativa Nipponbare reference genome using next generation sequence and optical map data.</title>
        <authorList>
            <person name="Kawahara Y."/>
            <person name="de la Bastide M."/>
            <person name="Hamilton J.P."/>
            <person name="Kanamori H."/>
            <person name="McCombie W.R."/>
            <person name="Ouyang S."/>
            <person name="Schwartz D.C."/>
            <person name="Tanaka T."/>
            <person name="Wu J."/>
            <person name="Zhou S."/>
            <person name="Childs K.L."/>
            <person name="Davidson R.M."/>
            <person name="Lin H."/>
            <person name="Quesada-Ocampo L."/>
            <person name="Vaillancourt B."/>
            <person name="Sakai H."/>
            <person name="Lee S.S."/>
            <person name="Kim J."/>
            <person name="Numa H."/>
            <person name="Itoh T."/>
            <person name="Buell C.R."/>
            <person name="Matsumoto T."/>
        </authorList>
    </citation>
    <scope>NUCLEOTIDE SEQUENCE [LARGE SCALE GENOMIC DNA]</scope>
    <source>
        <strain evidence="3">cv. Nipponbare</strain>
    </source>
</reference>
<proteinExistence type="predicted"/>